<dbReference type="SUPFAM" id="SSF51395">
    <property type="entry name" value="FMN-linked oxidoreductases"/>
    <property type="match status" value="1"/>
</dbReference>
<protein>
    <submittedName>
        <fullName evidence="7">NADH:flavin oxidoreductase/NADH oxidase</fullName>
    </submittedName>
</protein>
<dbReference type="CDD" id="cd02932">
    <property type="entry name" value="OYE_YqiM_FMN"/>
    <property type="match status" value="1"/>
</dbReference>
<evidence type="ECO:0000256" key="5">
    <source>
        <dbReference type="ARBA" id="ARBA00023002"/>
    </source>
</evidence>
<dbReference type="Gene3D" id="3.20.20.70">
    <property type="entry name" value="Aldolase class I"/>
    <property type="match status" value="1"/>
</dbReference>
<keyword evidence="5" id="KW-0560">Oxidoreductase</keyword>
<reference evidence="7 8" key="1">
    <citation type="journal article" date="2010" name="Stand. Genomic Sci.">
        <title>Complete genome sequence of Thermaerobacter marianensis type strain (7p75a).</title>
        <authorList>
            <person name="Han C."/>
            <person name="Gu W."/>
            <person name="Zhang X."/>
            <person name="Lapidus A."/>
            <person name="Nolan M."/>
            <person name="Copeland A."/>
            <person name="Lucas S."/>
            <person name="Del Rio T.G."/>
            <person name="Tice H."/>
            <person name="Cheng J.F."/>
            <person name="Tapia R."/>
            <person name="Goodwin L."/>
            <person name="Pitluck S."/>
            <person name="Pagani I."/>
            <person name="Ivanova N."/>
            <person name="Mavromatis K."/>
            <person name="Mikhailova N."/>
            <person name="Pati A."/>
            <person name="Chen A."/>
            <person name="Palaniappan K."/>
            <person name="Land M."/>
            <person name="Hauser L."/>
            <person name="Chang Y.J."/>
            <person name="Jeffries C.D."/>
            <person name="Schneider S."/>
            <person name="Rohde M."/>
            <person name="Goker M."/>
            <person name="Pukall R."/>
            <person name="Woyke T."/>
            <person name="Bristow J."/>
            <person name="Eisen J.A."/>
            <person name="Markowitz V."/>
            <person name="Hugenholtz P."/>
            <person name="Kyrpides N.C."/>
            <person name="Klenk H.P."/>
            <person name="Detter J.C."/>
        </authorList>
    </citation>
    <scope>NUCLEOTIDE SEQUENCE [LARGE SCALE GENOMIC DNA]</scope>
    <source>
        <strain evidence="8">ATCC 700841 / DSM 12885 / JCM 10246 / 7p75a</strain>
    </source>
</reference>
<accession>E6SLW7</accession>
<evidence type="ECO:0000256" key="2">
    <source>
        <dbReference type="ARBA" id="ARBA00022630"/>
    </source>
</evidence>
<evidence type="ECO:0000259" key="6">
    <source>
        <dbReference type="Pfam" id="PF00724"/>
    </source>
</evidence>
<evidence type="ECO:0000256" key="4">
    <source>
        <dbReference type="ARBA" id="ARBA00022857"/>
    </source>
</evidence>
<sequence>MPGLFDPITFRGLTLRNRIVMSPMCQYSAGTDALANDWHFVHYGSRAVGGVGLIVVEATAVESRGRISDADLGLYRDDQIPPLARIVDFCHAHGVPVGIQLAHAGRKAWSPKKGVGPEPAVAPSAIPFAPDWPVPRELTPEEIPGIVEAFAAAARRAAKAGFDLIEIHAAHGYLLNQFLSPLSNRRADRYGGDLEGRMRLLLDVVEAVRSAWPEDRPLWVRLSAVDWAPGGITLEDTVVVASALKARGVDLVDCSSGGVVVPPEPIPQGPGYQTAFAAEVRRRVGIATGAVGLITEPAQADHVIRSGQADVVLLARQLLREPYWPLRAARELGVEIEWPRQYLRARR</sequence>
<dbReference type="eggNOG" id="COG1902">
    <property type="taxonomic scope" value="Bacteria"/>
</dbReference>
<reference evidence="8" key="2">
    <citation type="journal article" date="2010" name="Stand. Genomic Sci.">
        <title>Complete genome sequence of Thermaerobacter marianensis type strain (7p75aT).</title>
        <authorList>
            <person name="Han C."/>
            <person name="Gu W."/>
            <person name="Zhang X."/>
            <person name="Lapidus A."/>
            <person name="Nolan M."/>
            <person name="Copeland A."/>
            <person name="Lucas S."/>
            <person name="Glavina Del Rio T."/>
            <person name="Tice H."/>
            <person name="Cheng J."/>
            <person name="Tapia R."/>
            <person name="Goodwin L."/>
            <person name="Pitluck S."/>
            <person name="Pagani I."/>
            <person name="Ivanova N."/>
            <person name="Mavromatis K."/>
            <person name="Mikhailova N."/>
            <person name="Pati A."/>
            <person name="Chen A."/>
            <person name="Palaniappan K."/>
            <person name="Land M."/>
            <person name="Hauser L."/>
            <person name="Chang Y."/>
            <person name="Jeffries C."/>
            <person name="Schneider S."/>
            <person name="Rohde M."/>
            <person name="Goker M."/>
            <person name="Pukall R."/>
            <person name="Woyke T."/>
            <person name="Bristow J."/>
            <person name="Eisen J."/>
            <person name="Markowitz V."/>
            <person name="Hugenholtz P."/>
            <person name="Kyrpides N."/>
            <person name="Klenk H."/>
            <person name="Detter J."/>
        </authorList>
    </citation>
    <scope>NUCLEOTIDE SEQUENCE [LARGE SCALE GENOMIC DNA]</scope>
    <source>
        <strain evidence="8">ATCC 700841 / DSM 12885 / JCM 10246 / 7p75a</strain>
    </source>
</reference>
<dbReference type="GO" id="GO:0010181">
    <property type="term" value="F:FMN binding"/>
    <property type="evidence" value="ECO:0007669"/>
    <property type="project" value="InterPro"/>
</dbReference>
<dbReference type="KEGG" id="tmr:Tmar_1303"/>
<comment type="cofactor">
    <cofactor evidence="1">
        <name>FMN</name>
        <dbReference type="ChEBI" id="CHEBI:58210"/>
    </cofactor>
</comment>
<gene>
    <name evidence="7" type="ordered locus">Tmar_1303</name>
</gene>
<dbReference type="EMBL" id="CP002344">
    <property type="protein sequence ID" value="ADU51416.1"/>
    <property type="molecule type" value="Genomic_DNA"/>
</dbReference>
<dbReference type="Proteomes" id="UP000008915">
    <property type="component" value="Chromosome"/>
</dbReference>
<dbReference type="Pfam" id="PF00724">
    <property type="entry name" value="Oxidored_FMN"/>
    <property type="match status" value="1"/>
</dbReference>
<dbReference type="STRING" id="644966.Tmar_1303"/>
<evidence type="ECO:0000256" key="3">
    <source>
        <dbReference type="ARBA" id="ARBA00022643"/>
    </source>
</evidence>
<keyword evidence="2" id="KW-0285">Flavoprotein</keyword>
<dbReference type="InterPro" id="IPR044152">
    <property type="entry name" value="YqjM-like"/>
</dbReference>
<dbReference type="RefSeq" id="WP_013495721.1">
    <property type="nucleotide sequence ID" value="NC_014831.1"/>
</dbReference>
<keyword evidence="8" id="KW-1185">Reference proteome</keyword>
<feature type="domain" description="NADH:flavin oxidoreductase/NADH oxidase N-terminal" evidence="6">
    <location>
        <begin position="4"/>
        <end position="332"/>
    </location>
</feature>
<dbReference type="PANTHER" id="PTHR43303">
    <property type="entry name" value="NADPH DEHYDROGENASE C23G7.10C-RELATED"/>
    <property type="match status" value="1"/>
</dbReference>
<organism evidence="7 8">
    <name type="scientific">Thermaerobacter marianensis (strain ATCC 700841 / DSM 12885 / JCM 10246 / 7p75a)</name>
    <dbReference type="NCBI Taxonomy" id="644966"/>
    <lineage>
        <taxon>Bacteria</taxon>
        <taxon>Bacillati</taxon>
        <taxon>Bacillota</taxon>
        <taxon>Clostridia</taxon>
        <taxon>Eubacteriales</taxon>
        <taxon>Clostridiales Family XVII. Incertae Sedis</taxon>
        <taxon>Thermaerobacter</taxon>
    </lineage>
</organism>
<dbReference type="GO" id="GO:0050661">
    <property type="term" value="F:NADP binding"/>
    <property type="evidence" value="ECO:0007669"/>
    <property type="project" value="InterPro"/>
</dbReference>
<dbReference type="InterPro" id="IPR001155">
    <property type="entry name" value="OxRdtase_FMN_N"/>
</dbReference>
<keyword evidence="3" id="KW-0288">FMN</keyword>
<evidence type="ECO:0000313" key="7">
    <source>
        <dbReference type="EMBL" id="ADU51416.1"/>
    </source>
</evidence>
<dbReference type="InterPro" id="IPR013785">
    <property type="entry name" value="Aldolase_TIM"/>
</dbReference>
<proteinExistence type="predicted"/>
<dbReference type="OrthoDB" id="9772736at2"/>
<evidence type="ECO:0000313" key="8">
    <source>
        <dbReference type="Proteomes" id="UP000008915"/>
    </source>
</evidence>
<dbReference type="AlphaFoldDB" id="E6SLW7"/>
<dbReference type="PANTHER" id="PTHR43303:SF4">
    <property type="entry name" value="NADPH DEHYDROGENASE C23G7.10C-RELATED"/>
    <property type="match status" value="1"/>
</dbReference>
<name>E6SLW7_THEM7</name>
<dbReference type="HOGENOM" id="CLU_012153_2_1_9"/>
<evidence type="ECO:0000256" key="1">
    <source>
        <dbReference type="ARBA" id="ARBA00001917"/>
    </source>
</evidence>
<keyword evidence="4" id="KW-0521">NADP</keyword>
<dbReference type="GO" id="GO:0003959">
    <property type="term" value="F:NADPH dehydrogenase activity"/>
    <property type="evidence" value="ECO:0007669"/>
    <property type="project" value="InterPro"/>
</dbReference>